<evidence type="ECO:0000259" key="6">
    <source>
        <dbReference type="Pfam" id="PF01782"/>
    </source>
</evidence>
<dbReference type="OrthoDB" id="9810331at2"/>
<dbReference type="STRING" id="360412.LARV_02169"/>
<evidence type="ECO:0000259" key="7">
    <source>
        <dbReference type="Pfam" id="PF24986"/>
    </source>
</evidence>
<reference evidence="8" key="1">
    <citation type="submission" date="2015-07" db="EMBL/GenBank/DDBJ databases">
        <title>Draft Genome Sequences of Anaerolinea thermolimosa IMO-1, Bellilinea caldifistulae GOMI-1, Leptolinea tardivitalis YMTK-2, Levilinea saccharolytica KIBI-1,Longilinea arvoryzae KOME-1, Previously Described as Members of the Anaerolineaceae (Chloroflexi).</title>
        <authorList>
            <person name="Sekiguchi Y."/>
            <person name="Ohashi A."/>
            <person name="Matsuura N."/>
            <person name="Tourlousse M.D."/>
        </authorList>
    </citation>
    <scope>NUCLEOTIDE SEQUENCE [LARGE SCALE GENOMIC DNA]</scope>
    <source>
        <strain evidence="8">KOME-1</strain>
    </source>
</reference>
<comment type="subunit">
    <text evidence="5">Binds ribosomal protein uS19.</text>
</comment>
<dbReference type="NCBIfam" id="TIGR02273">
    <property type="entry name" value="16S_RimM"/>
    <property type="match status" value="1"/>
</dbReference>
<organism evidence="8">
    <name type="scientific">Longilinea arvoryzae</name>
    <dbReference type="NCBI Taxonomy" id="360412"/>
    <lineage>
        <taxon>Bacteria</taxon>
        <taxon>Bacillati</taxon>
        <taxon>Chloroflexota</taxon>
        <taxon>Anaerolineae</taxon>
        <taxon>Anaerolineales</taxon>
        <taxon>Anaerolineaceae</taxon>
        <taxon>Longilinea</taxon>
    </lineage>
</organism>
<sequence>MKPRRMVPPVTPSDETGSPLTGEPVFLIVGKLRRPHGLAGEVLMEVITDFPERMRSGRELFIGETHVPIHLERTRKNPPFLLLKFRDIDTPEEVGKFRNCMVYVRADSLPKLPEGEYYQHQMIGLKVLTEEGQSLGILTEVVETGANDVYIVTGEDGKEILLPAIREVILSVNLAEKTMTVRPQIWQD</sequence>
<dbReference type="SUPFAM" id="SSF50447">
    <property type="entry name" value="Translation proteins"/>
    <property type="match status" value="1"/>
</dbReference>
<feature type="domain" description="Ribosome maturation factor RimM PRC barrel" evidence="7">
    <location>
        <begin position="120"/>
        <end position="183"/>
    </location>
</feature>
<dbReference type="EMBL" id="DF967972">
    <property type="protein sequence ID" value="GAP14400.1"/>
    <property type="molecule type" value="Genomic_DNA"/>
</dbReference>
<dbReference type="GO" id="GO:0005737">
    <property type="term" value="C:cytoplasm"/>
    <property type="evidence" value="ECO:0007669"/>
    <property type="project" value="UniProtKB-SubCell"/>
</dbReference>
<evidence type="ECO:0000256" key="3">
    <source>
        <dbReference type="ARBA" id="ARBA00022552"/>
    </source>
</evidence>
<dbReference type="GO" id="GO:0006364">
    <property type="term" value="P:rRNA processing"/>
    <property type="evidence" value="ECO:0007669"/>
    <property type="project" value="UniProtKB-UniRule"/>
</dbReference>
<accession>A0A0S7BGY9</accession>
<dbReference type="GO" id="GO:0043022">
    <property type="term" value="F:ribosome binding"/>
    <property type="evidence" value="ECO:0007669"/>
    <property type="project" value="InterPro"/>
</dbReference>
<evidence type="ECO:0000313" key="9">
    <source>
        <dbReference type="Proteomes" id="UP000055060"/>
    </source>
</evidence>
<evidence type="ECO:0000313" key="8">
    <source>
        <dbReference type="EMBL" id="GAP14400.1"/>
    </source>
</evidence>
<dbReference type="SUPFAM" id="SSF50346">
    <property type="entry name" value="PRC-barrel domain"/>
    <property type="match status" value="1"/>
</dbReference>
<dbReference type="GO" id="GO:0005840">
    <property type="term" value="C:ribosome"/>
    <property type="evidence" value="ECO:0007669"/>
    <property type="project" value="InterPro"/>
</dbReference>
<protein>
    <recommendedName>
        <fullName evidence="5">Ribosome maturation factor RimM</fullName>
    </recommendedName>
</protein>
<evidence type="ECO:0000256" key="2">
    <source>
        <dbReference type="ARBA" id="ARBA00022517"/>
    </source>
</evidence>
<dbReference type="Gene3D" id="2.30.30.240">
    <property type="entry name" value="PRC-barrel domain"/>
    <property type="match status" value="1"/>
</dbReference>
<feature type="domain" description="RimM N-terminal" evidence="6">
    <location>
        <begin position="29"/>
        <end position="107"/>
    </location>
</feature>
<comment type="subcellular location">
    <subcellularLocation>
        <location evidence="5">Cytoplasm</location>
    </subcellularLocation>
</comment>
<dbReference type="Proteomes" id="UP000055060">
    <property type="component" value="Unassembled WGS sequence"/>
</dbReference>
<evidence type="ECO:0000256" key="1">
    <source>
        <dbReference type="ARBA" id="ARBA00022490"/>
    </source>
</evidence>
<dbReference type="HAMAP" id="MF_00014">
    <property type="entry name" value="Ribosome_mat_RimM"/>
    <property type="match status" value="1"/>
</dbReference>
<dbReference type="Pfam" id="PF01782">
    <property type="entry name" value="RimM"/>
    <property type="match status" value="1"/>
</dbReference>
<comment type="domain">
    <text evidence="5">The PRC barrel domain binds ribosomal protein uS19.</text>
</comment>
<keyword evidence="4 5" id="KW-0143">Chaperone</keyword>
<name>A0A0S7BGY9_9CHLR</name>
<dbReference type="InterPro" id="IPR011033">
    <property type="entry name" value="PRC_barrel-like_sf"/>
</dbReference>
<evidence type="ECO:0000256" key="5">
    <source>
        <dbReference type="HAMAP-Rule" id="MF_00014"/>
    </source>
</evidence>
<evidence type="ECO:0000256" key="4">
    <source>
        <dbReference type="ARBA" id="ARBA00023186"/>
    </source>
</evidence>
<gene>
    <name evidence="5" type="primary">rimM</name>
    <name evidence="8" type="ORF">LARV_02169</name>
</gene>
<keyword evidence="9" id="KW-1185">Reference proteome</keyword>
<dbReference type="Gene3D" id="2.40.30.60">
    <property type="entry name" value="RimM"/>
    <property type="match status" value="1"/>
</dbReference>
<dbReference type="AlphaFoldDB" id="A0A0S7BGY9"/>
<dbReference type="InterPro" id="IPR036976">
    <property type="entry name" value="RimM_N_sf"/>
</dbReference>
<dbReference type="InterPro" id="IPR009000">
    <property type="entry name" value="Transl_B-barrel_sf"/>
</dbReference>
<dbReference type="InterPro" id="IPR056792">
    <property type="entry name" value="PRC_RimM"/>
</dbReference>
<keyword evidence="1 5" id="KW-0963">Cytoplasm</keyword>
<dbReference type="PANTHER" id="PTHR33692:SF1">
    <property type="entry name" value="RIBOSOME MATURATION FACTOR RIMM"/>
    <property type="match status" value="1"/>
</dbReference>
<dbReference type="Pfam" id="PF24986">
    <property type="entry name" value="PRC_RimM"/>
    <property type="match status" value="1"/>
</dbReference>
<keyword evidence="3 5" id="KW-0698">rRNA processing</keyword>
<comment type="function">
    <text evidence="5">An accessory protein needed during the final step in the assembly of 30S ribosomal subunit, possibly for assembly of the head region. Essential for efficient processing of 16S rRNA. May be needed both before and after RbfA during the maturation of 16S rRNA. It has affinity for free ribosomal 30S subunits but not for 70S ribosomes.</text>
</comment>
<dbReference type="GO" id="GO:0042274">
    <property type="term" value="P:ribosomal small subunit biogenesis"/>
    <property type="evidence" value="ECO:0007669"/>
    <property type="project" value="UniProtKB-UniRule"/>
</dbReference>
<keyword evidence="2 5" id="KW-0690">Ribosome biogenesis</keyword>
<comment type="similarity">
    <text evidence="5">Belongs to the RimM family.</text>
</comment>
<dbReference type="InterPro" id="IPR002676">
    <property type="entry name" value="RimM_N"/>
</dbReference>
<dbReference type="PANTHER" id="PTHR33692">
    <property type="entry name" value="RIBOSOME MATURATION FACTOR RIMM"/>
    <property type="match status" value="1"/>
</dbReference>
<proteinExistence type="inferred from homology"/>
<dbReference type="InterPro" id="IPR011961">
    <property type="entry name" value="RimM"/>
</dbReference>